<keyword evidence="1" id="KW-0812">Transmembrane</keyword>
<proteinExistence type="predicted"/>
<protein>
    <recommendedName>
        <fullName evidence="4">DUF624 domain-containing protein</fullName>
    </recommendedName>
</protein>
<keyword evidence="3" id="KW-1185">Reference proteome</keyword>
<keyword evidence="1" id="KW-0472">Membrane</keyword>
<dbReference type="AlphaFoldDB" id="A0A1C0ALE2"/>
<feature type="transmembrane region" description="Helical" evidence="1">
    <location>
        <begin position="102"/>
        <end position="124"/>
    </location>
</feature>
<evidence type="ECO:0000256" key="1">
    <source>
        <dbReference type="SAM" id="Phobius"/>
    </source>
</evidence>
<evidence type="ECO:0000313" key="3">
    <source>
        <dbReference type="Proteomes" id="UP000093501"/>
    </source>
</evidence>
<keyword evidence="1" id="KW-1133">Transmembrane helix</keyword>
<organism evidence="2 3">
    <name type="scientific">Tessaracoccus lapidicaptus</name>
    <dbReference type="NCBI Taxonomy" id="1427523"/>
    <lineage>
        <taxon>Bacteria</taxon>
        <taxon>Bacillati</taxon>
        <taxon>Actinomycetota</taxon>
        <taxon>Actinomycetes</taxon>
        <taxon>Propionibacteriales</taxon>
        <taxon>Propionibacteriaceae</taxon>
        <taxon>Tessaracoccus</taxon>
    </lineage>
</organism>
<name>A0A1C0ALE2_9ACTN</name>
<gene>
    <name evidence="2" type="ORF">BCR15_06275</name>
</gene>
<dbReference type="EMBL" id="MBQD01000022">
    <property type="protein sequence ID" value="OCL33463.1"/>
    <property type="molecule type" value="Genomic_DNA"/>
</dbReference>
<feature type="transmembrane region" description="Helical" evidence="1">
    <location>
        <begin position="145"/>
        <end position="161"/>
    </location>
</feature>
<feature type="transmembrane region" description="Helical" evidence="1">
    <location>
        <begin position="20"/>
        <end position="45"/>
    </location>
</feature>
<dbReference type="Proteomes" id="UP000093501">
    <property type="component" value="Unassembled WGS sequence"/>
</dbReference>
<comment type="caution">
    <text evidence="2">The sequence shown here is derived from an EMBL/GenBank/DDBJ whole genome shotgun (WGS) entry which is preliminary data.</text>
</comment>
<evidence type="ECO:0008006" key="4">
    <source>
        <dbReference type="Google" id="ProtNLM"/>
    </source>
</evidence>
<accession>A0A1C0ALE2</accession>
<sequence>MLRWPGAASKFALLGEVLWVGILVAVASLPVVTWPAAFAAGASHLRRFLRGESATVGQFVDDVRRAVPGGVVVGAASLLVALLIVLDLAIARDGGLPGATAVAAVLSVAAAAAAVLVVTAAVSWRPGRTWWAVVASSPGRLARDPFAAVMTAVALGLAAVITWQYALLVVPAAGMLVFAMVAVQESRGVPA</sequence>
<reference evidence="3" key="1">
    <citation type="submission" date="2016-07" db="EMBL/GenBank/DDBJ databases">
        <authorList>
            <person name="Florea S."/>
            <person name="Webb J.S."/>
            <person name="Jaromczyk J."/>
            <person name="Schardl C.L."/>
        </authorList>
    </citation>
    <scope>NUCLEOTIDE SEQUENCE [LARGE SCALE GENOMIC DNA]</scope>
    <source>
        <strain evidence="3">IPBSL-7</strain>
    </source>
</reference>
<evidence type="ECO:0000313" key="2">
    <source>
        <dbReference type="EMBL" id="OCL33463.1"/>
    </source>
</evidence>
<feature type="transmembrane region" description="Helical" evidence="1">
    <location>
        <begin position="66"/>
        <end position="90"/>
    </location>
</feature>